<dbReference type="EMBL" id="JAETXX010000001">
    <property type="protein sequence ID" value="MCF8713658.1"/>
    <property type="molecule type" value="Genomic_DNA"/>
</dbReference>
<keyword evidence="1" id="KW-0812">Transmembrane</keyword>
<protein>
    <submittedName>
        <fullName evidence="2">Uncharacterized protein</fullName>
    </submittedName>
</protein>
<keyword evidence="1" id="KW-1133">Transmembrane helix</keyword>
<gene>
    <name evidence="2" type="ORF">JM658_02370</name>
</gene>
<evidence type="ECO:0000313" key="3">
    <source>
        <dbReference type="Proteomes" id="UP000829517"/>
    </source>
</evidence>
<reference evidence="2 3" key="1">
    <citation type="submission" date="2021-01" db="EMBL/GenBank/DDBJ databases">
        <title>Genome sequencing of Joostella atrarenae M1-2 (= KCTC 23194).</title>
        <authorList>
            <person name="Zakaria M.R."/>
            <person name="Lam M.Q."/>
            <person name="Chong C.S."/>
        </authorList>
    </citation>
    <scope>NUCLEOTIDE SEQUENCE [LARGE SCALE GENOMIC DNA]</scope>
    <source>
        <strain evidence="2 3">M1-2</strain>
    </source>
</reference>
<dbReference type="Proteomes" id="UP000829517">
    <property type="component" value="Unassembled WGS sequence"/>
</dbReference>
<keyword evidence="3" id="KW-1185">Reference proteome</keyword>
<dbReference type="RefSeq" id="WP_236957620.1">
    <property type="nucleotide sequence ID" value="NZ_JAETXX010000001.1"/>
</dbReference>
<feature type="transmembrane region" description="Helical" evidence="1">
    <location>
        <begin position="119"/>
        <end position="139"/>
    </location>
</feature>
<evidence type="ECO:0000313" key="2">
    <source>
        <dbReference type="EMBL" id="MCF8713658.1"/>
    </source>
</evidence>
<feature type="transmembrane region" description="Helical" evidence="1">
    <location>
        <begin position="186"/>
        <end position="211"/>
    </location>
</feature>
<keyword evidence="1" id="KW-0472">Membrane</keyword>
<accession>A0ABS9IZP8</accession>
<organism evidence="2 3">
    <name type="scientific">Joostella atrarenae</name>
    <dbReference type="NCBI Taxonomy" id="679257"/>
    <lineage>
        <taxon>Bacteria</taxon>
        <taxon>Pseudomonadati</taxon>
        <taxon>Bacteroidota</taxon>
        <taxon>Flavobacteriia</taxon>
        <taxon>Flavobacteriales</taxon>
        <taxon>Flavobacteriaceae</taxon>
        <taxon>Joostella</taxon>
    </lineage>
</organism>
<evidence type="ECO:0000256" key="1">
    <source>
        <dbReference type="SAM" id="Phobius"/>
    </source>
</evidence>
<feature type="transmembrane region" description="Helical" evidence="1">
    <location>
        <begin position="97"/>
        <end position="113"/>
    </location>
</feature>
<feature type="transmembrane region" description="Helical" evidence="1">
    <location>
        <begin position="160"/>
        <end position="180"/>
    </location>
</feature>
<sequence length="234" mass="27676">MSLTSEEIKELYAFTRKHYVEWYDLQTELVDHLANGIELQMEQNSELSFKDALQTEFKKFGVFGFMDVVEERKKALGKRYLGFIKNEFLDYFKWPEFVKFLTIWGALYTAFYFTEKKYILIFGLITTFFIGIVFFMVRMRKKIKARQAESNKKWLLEQHIFDLGGFAGGVFLPIQIIAQFRIHEFFSWSVATCVLVSLGFTGYVFIIYIILVKIPSKAESYLCRVYPEYKLLKA</sequence>
<comment type="caution">
    <text evidence="2">The sequence shown here is derived from an EMBL/GenBank/DDBJ whole genome shotgun (WGS) entry which is preliminary data.</text>
</comment>
<name>A0ABS9IZP8_9FLAO</name>
<proteinExistence type="predicted"/>